<proteinExistence type="predicted"/>
<evidence type="ECO:0000256" key="2">
    <source>
        <dbReference type="ARBA" id="ARBA00022692"/>
    </source>
</evidence>
<keyword evidence="4 6" id="KW-0472">Membrane</keyword>
<protein>
    <recommendedName>
        <fullName evidence="7">Dendritic cell-specific transmembrane protein-like domain-containing protein</fullName>
    </recommendedName>
</protein>
<evidence type="ECO:0000256" key="5">
    <source>
        <dbReference type="SAM" id="MobiDB-lite"/>
    </source>
</evidence>
<dbReference type="AlphaFoldDB" id="A0A401NXZ9"/>
<accession>A0A401NXZ9</accession>
<dbReference type="GO" id="GO:0016020">
    <property type="term" value="C:membrane"/>
    <property type="evidence" value="ECO:0007669"/>
    <property type="project" value="UniProtKB-SubCell"/>
</dbReference>
<keyword evidence="2 6" id="KW-0812">Transmembrane</keyword>
<evidence type="ECO:0000313" key="8">
    <source>
        <dbReference type="EMBL" id="GCB65743.1"/>
    </source>
</evidence>
<feature type="transmembrane region" description="Helical" evidence="6">
    <location>
        <begin position="194"/>
        <end position="213"/>
    </location>
</feature>
<keyword evidence="9" id="KW-1185">Reference proteome</keyword>
<keyword evidence="3 6" id="KW-1133">Transmembrane helix</keyword>
<evidence type="ECO:0000256" key="6">
    <source>
        <dbReference type="SAM" id="Phobius"/>
    </source>
</evidence>
<name>A0A401NXZ9_SCYTO</name>
<comment type="subcellular location">
    <subcellularLocation>
        <location evidence="1">Membrane</location>
        <topology evidence="1">Multi-pass membrane protein</topology>
    </subcellularLocation>
</comment>
<dbReference type="PANTHER" id="PTHR21041:SF3">
    <property type="entry name" value="OSTEOCLAST STIMULATORY TRANSMEMBRANE PROTEIN"/>
    <property type="match status" value="1"/>
</dbReference>
<sequence>MDRATLLTNRALASILFLNLIVASIWYLAHYLTDLDFDNNYLTRKLGKLARSSSTNCDMFLSMAGKLTKTTGLKLSHKEKRKCLIHLIMVTVYLVLSAAVIAADYGIFHLTSSLTQWTKNAPCLSANLNLTFVIEMDIPEIAGIEKFKDDALGFFGGNTNFKIKKTIMDINKRLPWSYDLIPTDCVKKPVPPDLQVICFVGGMYIVTYFMAALDAYAVRIRRRIAASFFQKQEEERISYLYQKILKKCGKDGNRQSVIPAGPSEGGSWERVCAEQGGVGRISQRWRRNERTEEQPATEPATLAMANYRTAEAPRWEMQDSDEEETNF</sequence>
<evidence type="ECO:0000256" key="4">
    <source>
        <dbReference type="ARBA" id="ARBA00023136"/>
    </source>
</evidence>
<evidence type="ECO:0000313" key="9">
    <source>
        <dbReference type="Proteomes" id="UP000288216"/>
    </source>
</evidence>
<dbReference type="OMA" id="DYGIFHL"/>
<organism evidence="8 9">
    <name type="scientific">Scyliorhinus torazame</name>
    <name type="common">Cloudy catshark</name>
    <name type="synonym">Catulus torazame</name>
    <dbReference type="NCBI Taxonomy" id="75743"/>
    <lineage>
        <taxon>Eukaryota</taxon>
        <taxon>Metazoa</taxon>
        <taxon>Chordata</taxon>
        <taxon>Craniata</taxon>
        <taxon>Vertebrata</taxon>
        <taxon>Chondrichthyes</taxon>
        <taxon>Elasmobranchii</taxon>
        <taxon>Galeomorphii</taxon>
        <taxon>Galeoidea</taxon>
        <taxon>Carcharhiniformes</taxon>
        <taxon>Scyliorhinidae</taxon>
        <taxon>Scyliorhinus</taxon>
    </lineage>
</organism>
<reference evidence="8 9" key="1">
    <citation type="journal article" date="2018" name="Nat. Ecol. Evol.">
        <title>Shark genomes provide insights into elasmobranch evolution and the origin of vertebrates.</title>
        <authorList>
            <person name="Hara Y"/>
            <person name="Yamaguchi K"/>
            <person name="Onimaru K"/>
            <person name="Kadota M"/>
            <person name="Koyanagi M"/>
            <person name="Keeley SD"/>
            <person name="Tatsumi K"/>
            <person name="Tanaka K"/>
            <person name="Motone F"/>
            <person name="Kageyama Y"/>
            <person name="Nozu R"/>
            <person name="Adachi N"/>
            <person name="Nishimura O"/>
            <person name="Nakagawa R"/>
            <person name="Tanegashima C"/>
            <person name="Kiyatake I"/>
            <person name="Matsumoto R"/>
            <person name="Murakumo K"/>
            <person name="Nishida K"/>
            <person name="Terakita A"/>
            <person name="Kuratani S"/>
            <person name="Sato K"/>
            <person name="Hyodo S Kuraku.S."/>
        </authorList>
    </citation>
    <scope>NUCLEOTIDE SEQUENCE [LARGE SCALE GENOMIC DNA]</scope>
</reference>
<comment type="caution">
    <text evidence="8">The sequence shown here is derived from an EMBL/GenBank/DDBJ whole genome shotgun (WGS) entry which is preliminary data.</text>
</comment>
<dbReference type="STRING" id="75743.A0A401NXZ9"/>
<feature type="region of interest" description="Disordered" evidence="5">
    <location>
        <begin position="284"/>
        <end position="304"/>
    </location>
</feature>
<feature type="transmembrane region" description="Helical" evidence="6">
    <location>
        <begin position="12"/>
        <end position="29"/>
    </location>
</feature>
<gene>
    <name evidence="8" type="ORF">scyTo_0004854</name>
</gene>
<dbReference type="Pfam" id="PF07782">
    <property type="entry name" value="DC_STAMP"/>
    <property type="match status" value="1"/>
</dbReference>
<evidence type="ECO:0000256" key="1">
    <source>
        <dbReference type="ARBA" id="ARBA00004141"/>
    </source>
</evidence>
<dbReference type="InterPro" id="IPR012858">
    <property type="entry name" value="DC_STAMP-like"/>
</dbReference>
<dbReference type="EMBL" id="BFAA01001457">
    <property type="protein sequence ID" value="GCB65743.1"/>
    <property type="molecule type" value="Genomic_DNA"/>
</dbReference>
<dbReference type="PANTHER" id="PTHR21041">
    <property type="entry name" value="DENDRITIC CELL-SPECIFIC TRANSMEMBRANE PROTEIN"/>
    <property type="match status" value="1"/>
</dbReference>
<feature type="domain" description="Dendritic cell-specific transmembrane protein-like" evidence="7">
    <location>
        <begin position="37"/>
        <end position="241"/>
    </location>
</feature>
<dbReference type="OrthoDB" id="9947082at2759"/>
<evidence type="ECO:0000256" key="3">
    <source>
        <dbReference type="ARBA" id="ARBA00022989"/>
    </source>
</evidence>
<feature type="transmembrane region" description="Helical" evidence="6">
    <location>
        <begin position="84"/>
        <end position="108"/>
    </location>
</feature>
<evidence type="ECO:0000259" key="7">
    <source>
        <dbReference type="Pfam" id="PF07782"/>
    </source>
</evidence>
<dbReference type="InterPro" id="IPR051856">
    <property type="entry name" value="CSR-E3_Ligase_Protein"/>
</dbReference>
<dbReference type="Proteomes" id="UP000288216">
    <property type="component" value="Unassembled WGS sequence"/>
</dbReference>